<evidence type="ECO:0000313" key="10">
    <source>
        <dbReference type="Proteomes" id="UP001163823"/>
    </source>
</evidence>
<evidence type="ECO:0000256" key="3">
    <source>
        <dbReference type="ARBA" id="ARBA00023125"/>
    </source>
</evidence>
<evidence type="ECO:0000256" key="2">
    <source>
        <dbReference type="ARBA" id="ARBA00023015"/>
    </source>
</evidence>
<feature type="compositionally biased region" description="Basic and acidic residues" evidence="6">
    <location>
        <begin position="30"/>
        <end position="41"/>
    </location>
</feature>
<evidence type="ECO:0000256" key="6">
    <source>
        <dbReference type="SAM" id="MobiDB-lite"/>
    </source>
</evidence>
<dbReference type="InterPro" id="IPR045239">
    <property type="entry name" value="bHLH95_bHLH"/>
</dbReference>
<dbReference type="Proteomes" id="UP001163823">
    <property type="component" value="Chromosome 5"/>
</dbReference>
<dbReference type="InterPro" id="IPR011598">
    <property type="entry name" value="bHLH_dom"/>
</dbReference>
<dbReference type="Pfam" id="PF00010">
    <property type="entry name" value="HLH"/>
    <property type="match status" value="1"/>
</dbReference>
<dbReference type="CDD" id="cd11393">
    <property type="entry name" value="bHLH_AtbHLH_like"/>
    <property type="match status" value="1"/>
</dbReference>
<dbReference type="GO" id="GO:0046983">
    <property type="term" value="F:protein dimerization activity"/>
    <property type="evidence" value="ECO:0007669"/>
    <property type="project" value="InterPro"/>
</dbReference>
<dbReference type="GO" id="GO:0005634">
    <property type="term" value="C:nucleus"/>
    <property type="evidence" value="ECO:0007669"/>
    <property type="project" value="UniProtKB-SubCell"/>
</dbReference>
<evidence type="ECO:0000256" key="5">
    <source>
        <dbReference type="ARBA" id="ARBA00023242"/>
    </source>
</evidence>
<keyword evidence="4" id="KW-0804">Transcription</keyword>
<keyword evidence="2" id="KW-0805">Transcription regulation</keyword>
<feature type="region of interest" description="Disordered" evidence="6">
    <location>
        <begin position="30"/>
        <end position="56"/>
    </location>
</feature>
<protein>
    <submittedName>
        <fullName evidence="9">Transcription factor bHLH95-like</fullName>
    </submittedName>
</protein>
<keyword evidence="3" id="KW-0238">DNA-binding</keyword>
<evidence type="ECO:0000313" key="9">
    <source>
        <dbReference type="EMBL" id="KAJ7967471.1"/>
    </source>
</evidence>
<dbReference type="PANTHER" id="PTHR46772:SF8">
    <property type="entry name" value="TRANSCRIPTION FACTOR BHLH95"/>
    <property type="match status" value="1"/>
</dbReference>
<evidence type="ECO:0000256" key="4">
    <source>
        <dbReference type="ARBA" id="ARBA00023163"/>
    </source>
</evidence>
<dbReference type="Gene3D" id="4.10.280.10">
    <property type="entry name" value="Helix-loop-helix DNA-binding domain"/>
    <property type="match status" value="1"/>
</dbReference>
<evidence type="ECO:0000259" key="8">
    <source>
        <dbReference type="Pfam" id="PF22754"/>
    </source>
</evidence>
<feature type="domain" description="Plant bHLH transcription factor ACT-like" evidence="8">
    <location>
        <begin position="205"/>
        <end position="282"/>
    </location>
</feature>
<gene>
    <name evidence="9" type="ORF">O6P43_011729</name>
</gene>
<evidence type="ECO:0000259" key="7">
    <source>
        <dbReference type="Pfam" id="PF00010"/>
    </source>
</evidence>
<keyword evidence="10" id="KW-1185">Reference proteome</keyword>
<reference evidence="9" key="1">
    <citation type="journal article" date="2023" name="Science">
        <title>Elucidation of the pathway for biosynthesis of saponin adjuvants from the soapbark tree.</title>
        <authorList>
            <person name="Reed J."/>
            <person name="Orme A."/>
            <person name="El-Demerdash A."/>
            <person name="Owen C."/>
            <person name="Martin L.B.B."/>
            <person name="Misra R.C."/>
            <person name="Kikuchi S."/>
            <person name="Rejzek M."/>
            <person name="Martin A.C."/>
            <person name="Harkess A."/>
            <person name="Leebens-Mack J."/>
            <person name="Louveau T."/>
            <person name="Stephenson M.J."/>
            <person name="Osbourn A."/>
        </authorList>
    </citation>
    <scope>NUCLEOTIDE SEQUENCE</scope>
    <source>
        <strain evidence="9">S10</strain>
    </source>
</reference>
<evidence type="ECO:0000256" key="1">
    <source>
        <dbReference type="ARBA" id="ARBA00004123"/>
    </source>
</evidence>
<name>A0AAD7M1Q9_QUISA</name>
<organism evidence="9 10">
    <name type="scientific">Quillaja saponaria</name>
    <name type="common">Soap bark tree</name>
    <dbReference type="NCBI Taxonomy" id="32244"/>
    <lineage>
        <taxon>Eukaryota</taxon>
        <taxon>Viridiplantae</taxon>
        <taxon>Streptophyta</taxon>
        <taxon>Embryophyta</taxon>
        <taxon>Tracheophyta</taxon>
        <taxon>Spermatophyta</taxon>
        <taxon>Magnoliopsida</taxon>
        <taxon>eudicotyledons</taxon>
        <taxon>Gunneridae</taxon>
        <taxon>Pentapetalae</taxon>
        <taxon>rosids</taxon>
        <taxon>fabids</taxon>
        <taxon>Fabales</taxon>
        <taxon>Quillajaceae</taxon>
        <taxon>Quillaja</taxon>
    </lineage>
</organism>
<dbReference type="GO" id="GO:0009960">
    <property type="term" value="P:endosperm development"/>
    <property type="evidence" value="ECO:0007669"/>
    <property type="project" value="InterPro"/>
</dbReference>
<sequence length="290" mass="32132">MRSRGPGPGAGVGTINRFNDQLMIINDGQEKEQVEVDDNNKKQSQGGGGGVVVSRVNTRNGKRSCINGEEDHQVKDGNKVGESDHEIHIWTERERRKKMRNMFSSLHALLPQLPSKQKLQKLQKQKLERLQSASNAASTFRYEPTPTAITPRWIPYNDQYSREAFLADQVSSNLPTNNVPNTNPSTFSIPRYPVAFQTFCNSNVVLNVSGDDAQISICSTKKACLFTAICCVLEKHKIDVITAHVSSDGSRNFYMIQAHANGGGSDQFPEASSLEEAFKQAASEISMWVT</sequence>
<dbReference type="KEGG" id="qsa:O6P43_011729"/>
<dbReference type="Pfam" id="PF22754">
    <property type="entry name" value="bHLH-TF_ACT-like_plant"/>
    <property type="match status" value="1"/>
</dbReference>
<keyword evidence="5" id="KW-0539">Nucleus</keyword>
<dbReference type="GO" id="GO:0003700">
    <property type="term" value="F:DNA-binding transcription factor activity"/>
    <property type="evidence" value="ECO:0007669"/>
    <property type="project" value="InterPro"/>
</dbReference>
<dbReference type="AlphaFoldDB" id="A0AAD7M1Q9"/>
<dbReference type="InterPro" id="IPR054502">
    <property type="entry name" value="bHLH-TF_ACT-like_plant"/>
</dbReference>
<comment type="caution">
    <text evidence="9">The sequence shown here is derived from an EMBL/GenBank/DDBJ whole genome shotgun (WGS) entry which is preliminary data.</text>
</comment>
<dbReference type="CDD" id="cd04873">
    <property type="entry name" value="ACT_UUR-ACR-like"/>
    <property type="match status" value="1"/>
</dbReference>
<proteinExistence type="predicted"/>
<dbReference type="InterPro" id="IPR036638">
    <property type="entry name" value="HLH_DNA-bd_sf"/>
</dbReference>
<dbReference type="InterPro" id="IPR044278">
    <property type="entry name" value="BHLH95-like"/>
</dbReference>
<dbReference type="GO" id="GO:0003677">
    <property type="term" value="F:DNA binding"/>
    <property type="evidence" value="ECO:0007669"/>
    <property type="project" value="UniProtKB-KW"/>
</dbReference>
<accession>A0AAD7M1Q9</accession>
<feature type="domain" description="BHLH" evidence="7">
    <location>
        <begin position="88"/>
        <end position="122"/>
    </location>
</feature>
<comment type="subcellular location">
    <subcellularLocation>
        <location evidence="1">Nucleus</location>
    </subcellularLocation>
</comment>
<dbReference type="SUPFAM" id="SSF47459">
    <property type="entry name" value="HLH, helix-loop-helix DNA-binding domain"/>
    <property type="match status" value="1"/>
</dbReference>
<dbReference type="EMBL" id="JARAOO010000005">
    <property type="protein sequence ID" value="KAJ7967471.1"/>
    <property type="molecule type" value="Genomic_DNA"/>
</dbReference>
<dbReference type="PANTHER" id="PTHR46772">
    <property type="entry name" value="BHLH DOMAIN-CONTAINING PROTEIN"/>
    <property type="match status" value="1"/>
</dbReference>